<evidence type="ECO:0000313" key="1">
    <source>
        <dbReference type="EMBL" id="MRH41972.1"/>
    </source>
</evidence>
<dbReference type="InterPro" id="IPR045527">
    <property type="entry name" value="DUF6470"/>
</dbReference>
<comment type="caution">
    <text evidence="1">The sequence shown here is derived from an EMBL/GenBank/DDBJ whole genome shotgun (WGS) entry which is preliminary data.</text>
</comment>
<keyword evidence="2" id="KW-1185">Reference proteome</keyword>
<protein>
    <recommendedName>
        <fullName evidence="3">YviE</fullName>
    </recommendedName>
</protein>
<name>A0A6A8DL46_9BACI</name>
<evidence type="ECO:0008006" key="3">
    <source>
        <dbReference type="Google" id="ProtNLM"/>
    </source>
</evidence>
<organism evidence="1 2">
    <name type="scientific">Aquibacillus halophilus</name>
    <dbReference type="NCBI Taxonomy" id="930132"/>
    <lineage>
        <taxon>Bacteria</taxon>
        <taxon>Bacillati</taxon>
        <taxon>Bacillota</taxon>
        <taxon>Bacilli</taxon>
        <taxon>Bacillales</taxon>
        <taxon>Bacillaceae</taxon>
        <taxon>Aquibacillus</taxon>
    </lineage>
</organism>
<gene>
    <name evidence="1" type="ORF">GH741_04695</name>
</gene>
<sequence>MQFPQIRIQSQNAQIQINQTAGQQTIQQPKAIQSIQQPNAELTINHTPSKLSIDQTQAWADMDLKSVFRRIAEAAQDGKQAVYQGTARRIRQGTELMKIENGGNPIARQAQANSEGAPKQFNIGWIPSAGSVKIDYQPSQVDIRITPRKPVINTQAQKPITNYQPGSVDISLHQRNQLNIDFVNLKHHGINFEMTL</sequence>
<dbReference type="AlphaFoldDB" id="A0A6A8DL46"/>
<accession>A0A6A8DL46</accession>
<proteinExistence type="predicted"/>
<evidence type="ECO:0000313" key="2">
    <source>
        <dbReference type="Proteomes" id="UP000799092"/>
    </source>
</evidence>
<dbReference type="Pfam" id="PF20074">
    <property type="entry name" value="DUF6470"/>
    <property type="match status" value="1"/>
</dbReference>
<dbReference type="OrthoDB" id="2112831at2"/>
<reference evidence="1" key="1">
    <citation type="submission" date="2019-11" db="EMBL/GenBank/DDBJ databases">
        <authorList>
            <person name="Li J."/>
        </authorList>
    </citation>
    <scope>NUCLEOTIDE SEQUENCE</scope>
    <source>
        <strain evidence="1">B6B</strain>
    </source>
</reference>
<dbReference type="EMBL" id="WJNG01000003">
    <property type="protein sequence ID" value="MRH41972.1"/>
    <property type="molecule type" value="Genomic_DNA"/>
</dbReference>
<dbReference type="RefSeq" id="WP_153735630.1">
    <property type="nucleotide sequence ID" value="NZ_WJNG01000003.1"/>
</dbReference>
<dbReference type="Proteomes" id="UP000799092">
    <property type="component" value="Unassembled WGS sequence"/>
</dbReference>